<evidence type="ECO:0000313" key="2">
    <source>
        <dbReference type="WBParaSite" id="nRc.2.0.1.t28999-RA"/>
    </source>
</evidence>
<accession>A0A915JSE7</accession>
<dbReference type="WBParaSite" id="nRc.2.0.1.t28999-RA">
    <property type="protein sequence ID" value="nRc.2.0.1.t28999-RA"/>
    <property type="gene ID" value="nRc.2.0.1.g28999"/>
</dbReference>
<protein>
    <submittedName>
        <fullName evidence="2">Uncharacterized protein</fullName>
    </submittedName>
</protein>
<organism evidence="1 2">
    <name type="scientific">Romanomermis culicivorax</name>
    <name type="common">Nematode worm</name>
    <dbReference type="NCBI Taxonomy" id="13658"/>
    <lineage>
        <taxon>Eukaryota</taxon>
        <taxon>Metazoa</taxon>
        <taxon>Ecdysozoa</taxon>
        <taxon>Nematoda</taxon>
        <taxon>Enoplea</taxon>
        <taxon>Dorylaimia</taxon>
        <taxon>Mermithida</taxon>
        <taxon>Mermithoidea</taxon>
        <taxon>Mermithidae</taxon>
        <taxon>Romanomermis</taxon>
    </lineage>
</organism>
<keyword evidence="1" id="KW-1185">Reference proteome</keyword>
<name>A0A915JSE7_ROMCU</name>
<dbReference type="AlphaFoldDB" id="A0A915JSE7"/>
<sequence length="76" mass="8693">MFGLAKDSCPNPVNAKLNYSAQQIKESEINNFGFMWLELCCHAQCYLDLTWQLLCFDPTLGAQAFLQRNNLIAEFT</sequence>
<proteinExistence type="predicted"/>
<dbReference type="Proteomes" id="UP000887565">
    <property type="component" value="Unplaced"/>
</dbReference>
<evidence type="ECO:0000313" key="1">
    <source>
        <dbReference type="Proteomes" id="UP000887565"/>
    </source>
</evidence>
<reference evidence="2" key="1">
    <citation type="submission" date="2022-11" db="UniProtKB">
        <authorList>
            <consortium name="WormBaseParasite"/>
        </authorList>
    </citation>
    <scope>IDENTIFICATION</scope>
</reference>